<dbReference type="InterPro" id="IPR002347">
    <property type="entry name" value="SDR_fam"/>
</dbReference>
<feature type="transmembrane region" description="Helical" evidence="10">
    <location>
        <begin position="267"/>
        <end position="287"/>
    </location>
</feature>
<dbReference type="InterPro" id="IPR020904">
    <property type="entry name" value="Sc_DH/Rdtase_CS"/>
</dbReference>
<dbReference type="SUPFAM" id="SSF51735">
    <property type="entry name" value="NAD(P)-binding Rossmann-fold domains"/>
    <property type="match status" value="1"/>
</dbReference>
<dbReference type="GO" id="GO:0005783">
    <property type="term" value="C:endoplasmic reticulum"/>
    <property type="evidence" value="ECO:0007669"/>
    <property type="project" value="TreeGrafter"/>
</dbReference>
<evidence type="ECO:0000256" key="2">
    <source>
        <dbReference type="ARBA" id="ARBA00022516"/>
    </source>
</evidence>
<dbReference type="PROSITE" id="PS00061">
    <property type="entry name" value="ADH_SHORT"/>
    <property type="match status" value="1"/>
</dbReference>
<proteinExistence type="inferred from homology"/>
<feature type="transmembrane region" description="Helical" evidence="10">
    <location>
        <begin position="40"/>
        <end position="61"/>
    </location>
</feature>
<keyword evidence="5" id="KW-0752">Steroid biosynthesis</keyword>
<name>A0A1I7SCC6_BURXY</name>
<feature type="transmembrane region" description="Helical" evidence="10">
    <location>
        <begin position="225"/>
        <end position="247"/>
    </location>
</feature>
<dbReference type="WBParaSite" id="BXY_1067700.1">
    <property type="protein sequence ID" value="BXY_1067700.1"/>
    <property type="gene ID" value="BXY_1067700"/>
</dbReference>
<dbReference type="SUPFAM" id="SSF81321">
    <property type="entry name" value="Family A G protein-coupled receptor-like"/>
    <property type="match status" value="1"/>
</dbReference>
<organism evidence="11 12">
    <name type="scientific">Bursaphelenchus xylophilus</name>
    <name type="common">Pinewood nematode worm</name>
    <name type="synonym">Aphelenchoides xylophilus</name>
    <dbReference type="NCBI Taxonomy" id="6326"/>
    <lineage>
        <taxon>Eukaryota</taxon>
        <taxon>Metazoa</taxon>
        <taxon>Ecdysozoa</taxon>
        <taxon>Nematoda</taxon>
        <taxon>Chromadorea</taxon>
        <taxon>Rhabditida</taxon>
        <taxon>Tylenchina</taxon>
        <taxon>Tylenchomorpha</taxon>
        <taxon>Aphelenchoidea</taxon>
        <taxon>Aphelenchoididae</taxon>
        <taxon>Bursaphelenchus</taxon>
    </lineage>
</organism>
<evidence type="ECO:0000256" key="4">
    <source>
        <dbReference type="ARBA" id="ARBA00022857"/>
    </source>
</evidence>
<protein>
    <submittedName>
        <fullName evidence="12">G_PROTEIN_RECEP_F1_2 domain-containing protein</fullName>
    </submittedName>
</protein>
<sequence length="572" mass="65047">MELTHEECNALLANHSYDVIFEWYAAHPVTAYNVQMIHKVVEALICSAGCGINLFLLYVIAKQSERLSSVKSFLMFGCIYDIFLSVVNMQMQSFPYSVLGIAFSYDNMILRSSDYLIMGIMKAAARVAFFGSWIIIPIQFLWRYHIFRYGCAPRGIYLYLMCIVPIILSLIGGCITFNIYGYATNEERALIQKIVRYSGFTDVTLADVTGTWTNSERYSLYNTCIKVLLCGCYAVTIAVDIAMSKYWSIHSMDAHHRTRKMFYGVKYALRVMAIGPFLTGVIPAFLIRISGTACTLSPWTMMTVSWLVGSHSLFNAITTFYFIRPCWRYLLSCLKRQSTLEPFVVGTDVSTVTGSTQGIGKYYALELAKQGFNIILIARNAQKMEDVRQEILKEAPNVQVDYIVFDFLSTSTEDYEKAFKEPMKKVGLLEGRRIIVNVGSSAGDVNFIYYSGYSATKSGMKGFTDVLRVEYPMITFQQNNPGWVTTTLAKKAHATLFTRRPADYSYYAVRTIGWLKETRGHWAHQLQFDVLAALPTFLSDIVFERVLGQQKFENIDYLKNHVQNGDAHKKMN</sequence>
<dbReference type="Proteomes" id="UP000095284">
    <property type="component" value="Unplaced"/>
</dbReference>
<feature type="transmembrane region" description="Helical" evidence="10">
    <location>
        <begin position="73"/>
        <end position="95"/>
    </location>
</feature>
<keyword evidence="10" id="KW-1133">Transmembrane helix</keyword>
<evidence type="ECO:0000256" key="10">
    <source>
        <dbReference type="SAM" id="Phobius"/>
    </source>
</evidence>
<evidence type="ECO:0000256" key="8">
    <source>
        <dbReference type="ARBA" id="ARBA00023160"/>
    </source>
</evidence>
<dbReference type="GO" id="GO:0016491">
    <property type="term" value="F:oxidoreductase activity"/>
    <property type="evidence" value="ECO:0007669"/>
    <property type="project" value="UniProtKB-KW"/>
</dbReference>
<keyword evidence="10" id="KW-0472">Membrane</keyword>
<dbReference type="Gene3D" id="3.40.50.720">
    <property type="entry name" value="NAD(P)-binding Rossmann-like Domain"/>
    <property type="match status" value="2"/>
</dbReference>
<accession>A0A1I7SCC6</accession>
<dbReference type="GO" id="GO:0006694">
    <property type="term" value="P:steroid biosynthetic process"/>
    <property type="evidence" value="ECO:0007669"/>
    <property type="project" value="UniProtKB-KW"/>
</dbReference>
<dbReference type="Pfam" id="PF00106">
    <property type="entry name" value="adh_short"/>
    <property type="match status" value="2"/>
</dbReference>
<feature type="transmembrane region" description="Helical" evidence="10">
    <location>
        <begin position="156"/>
        <end position="180"/>
    </location>
</feature>
<feature type="transmembrane region" description="Helical" evidence="10">
    <location>
        <begin position="115"/>
        <end position="136"/>
    </location>
</feature>
<evidence type="ECO:0000256" key="3">
    <source>
        <dbReference type="ARBA" id="ARBA00022832"/>
    </source>
</evidence>
<evidence type="ECO:0000256" key="9">
    <source>
        <dbReference type="ARBA" id="ARBA00038261"/>
    </source>
</evidence>
<feature type="transmembrane region" description="Helical" evidence="10">
    <location>
        <begin position="299"/>
        <end position="323"/>
    </location>
</feature>
<keyword evidence="4" id="KW-0521">NADP</keyword>
<dbReference type="PANTHER" id="PTHR43086:SF2">
    <property type="entry name" value="HYDROXYSTEROID DEHYDROGENASE-LIKE PROTEIN 1"/>
    <property type="match status" value="1"/>
</dbReference>
<dbReference type="GO" id="GO:0030497">
    <property type="term" value="P:fatty acid elongation"/>
    <property type="evidence" value="ECO:0007669"/>
    <property type="project" value="TreeGrafter"/>
</dbReference>
<comment type="pathway">
    <text evidence="1">Lipid metabolism; fatty acid biosynthesis.</text>
</comment>
<evidence type="ECO:0000256" key="7">
    <source>
        <dbReference type="ARBA" id="ARBA00023098"/>
    </source>
</evidence>
<reference evidence="12" key="1">
    <citation type="submission" date="2016-11" db="UniProtKB">
        <authorList>
            <consortium name="WormBaseParasite"/>
        </authorList>
    </citation>
    <scope>IDENTIFICATION</scope>
</reference>
<keyword evidence="3" id="KW-0276">Fatty acid metabolism</keyword>
<evidence type="ECO:0000313" key="12">
    <source>
        <dbReference type="WBParaSite" id="BXY_1067700.1"/>
    </source>
</evidence>
<keyword evidence="7" id="KW-0443">Lipid metabolism</keyword>
<keyword evidence="8" id="KW-0275">Fatty acid biosynthesis</keyword>
<dbReference type="AlphaFoldDB" id="A0A1I7SCC6"/>
<evidence type="ECO:0000256" key="1">
    <source>
        <dbReference type="ARBA" id="ARBA00005194"/>
    </source>
</evidence>
<keyword evidence="6" id="KW-0560">Oxidoreductase</keyword>
<dbReference type="PANTHER" id="PTHR43086">
    <property type="entry name" value="VERY-LONG-CHAIN 3-OXOOACYL-COA REDUCTASE"/>
    <property type="match status" value="1"/>
</dbReference>
<keyword evidence="2" id="KW-0444">Lipid biosynthesis</keyword>
<dbReference type="InterPro" id="IPR036291">
    <property type="entry name" value="NAD(P)-bd_dom_sf"/>
</dbReference>
<dbReference type="PRINTS" id="PR00081">
    <property type="entry name" value="GDHRDH"/>
</dbReference>
<evidence type="ECO:0000313" key="11">
    <source>
        <dbReference type="Proteomes" id="UP000095284"/>
    </source>
</evidence>
<comment type="similarity">
    <text evidence="9">Belongs to the short-chain dehydrogenases/reductases (SDR) family. 17-beta-HSD 3 subfamily.</text>
</comment>
<keyword evidence="10" id="KW-0812">Transmembrane</keyword>
<evidence type="ECO:0000256" key="5">
    <source>
        <dbReference type="ARBA" id="ARBA00022955"/>
    </source>
</evidence>
<evidence type="ECO:0000256" key="6">
    <source>
        <dbReference type="ARBA" id="ARBA00023002"/>
    </source>
</evidence>